<name>A0A4Y7TF47_COPMI</name>
<dbReference type="Proteomes" id="UP000298030">
    <property type="component" value="Unassembled WGS sequence"/>
</dbReference>
<proteinExistence type="predicted"/>
<evidence type="ECO:0008006" key="3">
    <source>
        <dbReference type="Google" id="ProtNLM"/>
    </source>
</evidence>
<evidence type="ECO:0000313" key="1">
    <source>
        <dbReference type="EMBL" id="TEB32568.1"/>
    </source>
</evidence>
<organism evidence="1 2">
    <name type="scientific">Coprinellus micaceus</name>
    <name type="common">Glistening ink-cap mushroom</name>
    <name type="synonym">Coprinus micaceus</name>
    <dbReference type="NCBI Taxonomy" id="71717"/>
    <lineage>
        <taxon>Eukaryota</taxon>
        <taxon>Fungi</taxon>
        <taxon>Dikarya</taxon>
        <taxon>Basidiomycota</taxon>
        <taxon>Agaricomycotina</taxon>
        <taxon>Agaricomycetes</taxon>
        <taxon>Agaricomycetidae</taxon>
        <taxon>Agaricales</taxon>
        <taxon>Agaricineae</taxon>
        <taxon>Psathyrellaceae</taxon>
        <taxon>Coprinellus</taxon>
    </lineage>
</organism>
<comment type="caution">
    <text evidence="1">The sequence shown here is derived from an EMBL/GenBank/DDBJ whole genome shotgun (WGS) entry which is preliminary data.</text>
</comment>
<sequence>MDPRQRDIAPLLDFIGLRSLIINVPCNIQLTSPMIYKMLTAWPYLHCLVLAPSRSLSHPPSIDHTHVLELMQKLPNLRELGIRFNASGVAGQERIAGSPSKLRILRVGRSPICSSGVITLLRSNFPHLEVLDITCEVGANDGTMFRKRWEAALEGWKLARRSS</sequence>
<gene>
    <name evidence="1" type="ORF">FA13DRAFT_261103</name>
</gene>
<dbReference type="OrthoDB" id="2855320at2759"/>
<evidence type="ECO:0000313" key="2">
    <source>
        <dbReference type="Proteomes" id="UP000298030"/>
    </source>
</evidence>
<dbReference type="EMBL" id="QPFP01000015">
    <property type="protein sequence ID" value="TEB32568.1"/>
    <property type="molecule type" value="Genomic_DNA"/>
</dbReference>
<accession>A0A4Y7TF47</accession>
<keyword evidence="2" id="KW-1185">Reference proteome</keyword>
<dbReference type="InterPro" id="IPR032675">
    <property type="entry name" value="LRR_dom_sf"/>
</dbReference>
<dbReference type="Gene3D" id="3.80.10.10">
    <property type="entry name" value="Ribonuclease Inhibitor"/>
    <property type="match status" value="1"/>
</dbReference>
<reference evidence="1 2" key="1">
    <citation type="journal article" date="2019" name="Nat. Ecol. Evol.">
        <title>Megaphylogeny resolves global patterns of mushroom evolution.</title>
        <authorList>
            <person name="Varga T."/>
            <person name="Krizsan K."/>
            <person name="Foldi C."/>
            <person name="Dima B."/>
            <person name="Sanchez-Garcia M."/>
            <person name="Sanchez-Ramirez S."/>
            <person name="Szollosi G.J."/>
            <person name="Szarkandi J.G."/>
            <person name="Papp V."/>
            <person name="Albert L."/>
            <person name="Andreopoulos W."/>
            <person name="Angelini C."/>
            <person name="Antonin V."/>
            <person name="Barry K.W."/>
            <person name="Bougher N.L."/>
            <person name="Buchanan P."/>
            <person name="Buyck B."/>
            <person name="Bense V."/>
            <person name="Catcheside P."/>
            <person name="Chovatia M."/>
            <person name="Cooper J."/>
            <person name="Damon W."/>
            <person name="Desjardin D."/>
            <person name="Finy P."/>
            <person name="Geml J."/>
            <person name="Haridas S."/>
            <person name="Hughes K."/>
            <person name="Justo A."/>
            <person name="Karasinski D."/>
            <person name="Kautmanova I."/>
            <person name="Kiss B."/>
            <person name="Kocsube S."/>
            <person name="Kotiranta H."/>
            <person name="LaButti K.M."/>
            <person name="Lechner B.E."/>
            <person name="Liimatainen K."/>
            <person name="Lipzen A."/>
            <person name="Lukacs Z."/>
            <person name="Mihaltcheva S."/>
            <person name="Morgado L.N."/>
            <person name="Niskanen T."/>
            <person name="Noordeloos M.E."/>
            <person name="Ohm R.A."/>
            <person name="Ortiz-Santana B."/>
            <person name="Ovrebo C."/>
            <person name="Racz N."/>
            <person name="Riley R."/>
            <person name="Savchenko A."/>
            <person name="Shiryaev A."/>
            <person name="Soop K."/>
            <person name="Spirin V."/>
            <person name="Szebenyi C."/>
            <person name="Tomsovsky M."/>
            <person name="Tulloss R.E."/>
            <person name="Uehling J."/>
            <person name="Grigoriev I.V."/>
            <person name="Vagvolgyi C."/>
            <person name="Papp T."/>
            <person name="Martin F.M."/>
            <person name="Miettinen O."/>
            <person name="Hibbett D.S."/>
            <person name="Nagy L.G."/>
        </authorList>
    </citation>
    <scope>NUCLEOTIDE SEQUENCE [LARGE SCALE GENOMIC DNA]</scope>
    <source>
        <strain evidence="1 2">FP101781</strain>
    </source>
</reference>
<dbReference type="SUPFAM" id="SSF52047">
    <property type="entry name" value="RNI-like"/>
    <property type="match status" value="1"/>
</dbReference>
<protein>
    <recommendedName>
        <fullName evidence="3">F-box domain-containing protein</fullName>
    </recommendedName>
</protein>
<dbReference type="AlphaFoldDB" id="A0A4Y7TF47"/>